<feature type="transmembrane region" description="Helical" evidence="14">
    <location>
        <begin position="59"/>
        <end position="80"/>
    </location>
</feature>
<comment type="subcellular location">
    <subcellularLocation>
        <location evidence="1">Endoplasmic reticulum membrane</location>
        <topology evidence="1">Single-pass type II membrane protein</topology>
    </subcellularLocation>
    <subcellularLocation>
        <location evidence="14">Golgi apparatus</location>
        <location evidence="14">Golgi stack membrane</location>
        <topology evidence="14">Single-pass type II membrane protein</topology>
    </subcellularLocation>
</comment>
<evidence type="ECO:0000256" key="1">
    <source>
        <dbReference type="ARBA" id="ARBA00004648"/>
    </source>
</evidence>
<proteinExistence type="inferred from homology"/>
<evidence type="ECO:0000259" key="16">
    <source>
        <dbReference type="Pfam" id="PF17039"/>
    </source>
</evidence>
<dbReference type="GO" id="GO:0046922">
    <property type="term" value="F:peptide-O-fucosyltransferase activity"/>
    <property type="evidence" value="ECO:0007669"/>
    <property type="project" value="UniProtKB-EC"/>
</dbReference>
<dbReference type="Proteomes" id="UP000694569">
    <property type="component" value="Unplaced"/>
</dbReference>
<evidence type="ECO:0000256" key="13">
    <source>
        <dbReference type="ARBA" id="ARBA00048647"/>
    </source>
</evidence>
<keyword evidence="14" id="KW-0333">Golgi apparatus</keyword>
<evidence type="ECO:0000256" key="10">
    <source>
        <dbReference type="ARBA" id="ARBA00023157"/>
    </source>
</evidence>
<evidence type="ECO:0000256" key="4">
    <source>
        <dbReference type="ARBA" id="ARBA00022676"/>
    </source>
</evidence>
<dbReference type="Gene3D" id="3.40.50.11660">
    <property type="entry name" value="Glycosyl transferase family 10, C-terminal domain"/>
    <property type="match status" value="1"/>
</dbReference>
<keyword evidence="8 14" id="KW-1133">Transmembrane helix</keyword>
<evidence type="ECO:0000256" key="9">
    <source>
        <dbReference type="ARBA" id="ARBA00023136"/>
    </source>
</evidence>
<protein>
    <recommendedName>
        <fullName evidence="14">Fucosyltransferase</fullName>
        <ecNumber evidence="14">2.4.1.-</ecNumber>
    </recommendedName>
</protein>
<comment type="similarity">
    <text evidence="3 14">Belongs to the glycosyltransferase 10 family.</text>
</comment>
<reference evidence="17" key="2">
    <citation type="submission" date="2025-09" db="UniProtKB">
        <authorList>
            <consortium name="Ensembl"/>
        </authorList>
    </citation>
    <scope>IDENTIFICATION</scope>
</reference>
<comment type="pathway">
    <text evidence="2">Protein modification; protein glycosylation.</text>
</comment>
<dbReference type="GO" id="GO:0005789">
    <property type="term" value="C:endoplasmic reticulum membrane"/>
    <property type="evidence" value="ECO:0007669"/>
    <property type="project" value="UniProtKB-SubCell"/>
</dbReference>
<evidence type="ECO:0000256" key="14">
    <source>
        <dbReference type="RuleBase" id="RU003832"/>
    </source>
</evidence>
<organism evidence="17 18">
    <name type="scientific">Leptobrachium leishanense</name>
    <name type="common">Leishan spiny toad</name>
    <dbReference type="NCBI Taxonomy" id="445787"/>
    <lineage>
        <taxon>Eukaryota</taxon>
        <taxon>Metazoa</taxon>
        <taxon>Chordata</taxon>
        <taxon>Craniata</taxon>
        <taxon>Vertebrata</taxon>
        <taxon>Euteleostomi</taxon>
        <taxon>Amphibia</taxon>
        <taxon>Batrachia</taxon>
        <taxon>Anura</taxon>
        <taxon>Pelobatoidea</taxon>
        <taxon>Megophryidae</taxon>
        <taxon>Leptobrachium</taxon>
    </lineage>
</organism>
<accession>A0A8C5QY39</accession>
<comment type="catalytic activity">
    <reaction evidence="12">
        <text>L-threonyl-[protein] + GDP-beta-L-fucose = 3-O-(alpha-L-fucosyl)-L-threonyl-[protein] + GDP + H(+)</text>
        <dbReference type="Rhea" id="RHEA:70491"/>
        <dbReference type="Rhea" id="RHEA-COMP:11060"/>
        <dbReference type="Rhea" id="RHEA-COMP:17915"/>
        <dbReference type="ChEBI" id="CHEBI:15378"/>
        <dbReference type="ChEBI" id="CHEBI:30013"/>
        <dbReference type="ChEBI" id="CHEBI:57273"/>
        <dbReference type="ChEBI" id="CHEBI:58189"/>
        <dbReference type="ChEBI" id="CHEBI:189631"/>
        <dbReference type="EC" id="2.4.1.221"/>
    </reaction>
    <physiologicalReaction direction="left-to-right" evidence="12">
        <dbReference type="Rhea" id="RHEA:70492"/>
    </physiologicalReaction>
</comment>
<reference evidence="17" key="1">
    <citation type="submission" date="2025-08" db="UniProtKB">
        <authorList>
            <consortium name="Ensembl"/>
        </authorList>
    </citation>
    <scope>IDENTIFICATION</scope>
</reference>
<comment type="catalytic activity">
    <reaction evidence="13">
        <text>L-seryl-[protein] + GDP-beta-L-fucose = 3-O-(alpha-L-fucosyl)-L-seryl-[protein] + GDP + H(+)</text>
        <dbReference type="Rhea" id="RHEA:63644"/>
        <dbReference type="Rhea" id="RHEA-COMP:9863"/>
        <dbReference type="Rhea" id="RHEA-COMP:17914"/>
        <dbReference type="ChEBI" id="CHEBI:15378"/>
        <dbReference type="ChEBI" id="CHEBI:29999"/>
        <dbReference type="ChEBI" id="CHEBI:57273"/>
        <dbReference type="ChEBI" id="CHEBI:58189"/>
        <dbReference type="ChEBI" id="CHEBI:189632"/>
        <dbReference type="EC" id="2.4.1.221"/>
    </reaction>
    <physiologicalReaction direction="left-to-right" evidence="13">
        <dbReference type="Rhea" id="RHEA:63645"/>
    </physiologicalReaction>
</comment>
<dbReference type="GeneTree" id="ENSGT00940000158983"/>
<dbReference type="UniPathway" id="UPA00378"/>
<dbReference type="PANTHER" id="PTHR11929:SF198">
    <property type="entry name" value="ALPHA-(1,3)-FUCOSYLTRANSFERASE 11"/>
    <property type="match status" value="1"/>
</dbReference>
<dbReference type="OrthoDB" id="9993460at2759"/>
<dbReference type="FunFam" id="3.40.50.11660:FF:000002">
    <property type="entry name" value="Alpha-(1,3)-fucosyltransferase"/>
    <property type="match status" value="1"/>
</dbReference>
<dbReference type="AlphaFoldDB" id="A0A8C5QY39"/>
<keyword evidence="10" id="KW-1015">Disulfide bond</keyword>
<dbReference type="SUPFAM" id="SSF53756">
    <property type="entry name" value="UDP-Glycosyltransferase/glycogen phosphorylase"/>
    <property type="match status" value="1"/>
</dbReference>
<evidence type="ECO:0000256" key="5">
    <source>
        <dbReference type="ARBA" id="ARBA00022679"/>
    </source>
</evidence>
<feature type="domain" description="Fucosyltransferase N-terminal" evidence="16">
    <location>
        <begin position="185"/>
        <end position="288"/>
    </location>
</feature>
<evidence type="ECO:0000256" key="11">
    <source>
        <dbReference type="ARBA" id="ARBA00023180"/>
    </source>
</evidence>
<evidence type="ECO:0000256" key="7">
    <source>
        <dbReference type="ARBA" id="ARBA00022968"/>
    </source>
</evidence>
<evidence type="ECO:0000256" key="6">
    <source>
        <dbReference type="ARBA" id="ARBA00022692"/>
    </source>
</evidence>
<keyword evidence="6 14" id="KW-0812">Transmembrane</keyword>
<keyword evidence="18" id="KW-1185">Reference proteome</keyword>
<keyword evidence="4 14" id="KW-0328">Glycosyltransferase</keyword>
<dbReference type="InterPro" id="IPR031481">
    <property type="entry name" value="Glyco_tran_10_N"/>
</dbReference>
<name>A0A8C5QY39_9ANUR</name>
<dbReference type="PANTHER" id="PTHR11929">
    <property type="entry name" value="ALPHA- 1,3 -FUCOSYLTRANSFERASE"/>
    <property type="match status" value="1"/>
</dbReference>
<dbReference type="Pfam" id="PF00852">
    <property type="entry name" value="Glyco_transf_10"/>
    <property type="match status" value="1"/>
</dbReference>
<evidence type="ECO:0000256" key="8">
    <source>
        <dbReference type="ARBA" id="ARBA00022989"/>
    </source>
</evidence>
<evidence type="ECO:0000256" key="3">
    <source>
        <dbReference type="ARBA" id="ARBA00008919"/>
    </source>
</evidence>
<keyword evidence="5 14" id="KW-0808">Transferase</keyword>
<keyword evidence="7" id="KW-0735">Signal-anchor</keyword>
<dbReference type="Ensembl" id="ENSLLET00000045879.1">
    <property type="protein sequence ID" value="ENSLLEP00000044108.1"/>
    <property type="gene ID" value="ENSLLEG00000028032.1"/>
</dbReference>
<sequence length="603" mass="69351">MGARAACKGRGRTLCQCRMHVVVCSTYWKDIKAAPSKTLGDDTGTETAYSVLPVLRRTWGSYVVLFVSLGALCLLVPVSAVSEPREWDAFVPITDYEGGGTPQGEEVEWVGLSVEESTQSRDPHLPSHTHAEAIRISDDLVVTSDHWDQSSFQPSSAFSAPDLGILIADSYKGPGNSDTRSNKELPILLWWSENLFPHFPGHTERIDCSSSSCLVTKSKSVKLHKRTKSIIFYGTDFRAYEAPLPRLPHQTWALFHEESPMNNFVLSHLPGIRLFNYTATFRRESDYPLTLQWLPTVDYLWHPAIPLVEKNTWRQNGYAPVLYMQSHCDVPSDRDRYVKELMKYLQVDSYGQCLNNRRFSSKRLEDTSSATTEDPEFMAFTARYKFHLALENALCSDYMTEKLWRPMHLGAIPIYRGSPLVRDWMPNNHSIILVDDFASPKELADFILYLDQNDEEYQKYMDYKKPGGTTNAFLLESLERREWGVNDMTAPNYLNGFECFICDRENARIALERTNKKTRGKSPLPDPRIVNNTHMGCPMPVPGLMTVEELPENDSWKQMWLQDYWQSLDQAEALTAMIHRNEKSQDKFWDFMHEMYIKRSMNH</sequence>
<evidence type="ECO:0000259" key="15">
    <source>
        <dbReference type="Pfam" id="PF00852"/>
    </source>
</evidence>
<gene>
    <name evidence="17" type="primary">FUT11</name>
</gene>
<dbReference type="InterPro" id="IPR001503">
    <property type="entry name" value="Glyco_trans_10"/>
</dbReference>
<evidence type="ECO:0000313" key="17">
    <source>
        <dbReference type="Ensembl" id="ENSLLEP00000044108.1"/>
    </source>
</evidence>
<dbReference type="GO" id="GO:0032580">
    <property type="term" value="C:Golgi cisterna membrane"/>
    <property type="evidence" value="ECO:0007669"/>
    <property type="project" value="UniProtKB-SubCell"/>
</dbReference>
<keyword evidence="11" id="KW-0325">Glycoprotein</keyword>
<dbReference type="EC" id="2.4.1.-" evidence="14"/>
<evidence type="ECO:0000256" key="12">
    <source>
        <dbReference type="ARBA" id="ARBA00047273"/>
    </source>
</evidence>
<dbReference type="Pfam" id="PF17039">
    <property type="entry name" value="Glyco_tran_10_N"/>
    <property type="match status" value="1"/>
</dbReference>
<evidence type="ECO:0000313" key="18">
    <source>
        <dbReference type="Proteomes" id="UP000694569"/>
    </source>
</evidence>
<feature type="domain" description="Fucosyltransferase C-terminal" evidence="15">
    <location>
        <begin position="321"/>
        <end position="465"/>
    </location>
</feature>
<keyword evidence="9 14" id="KW-0472">Membrane</keyword>
<dbReference type="GO" id="GO:0046920">
    <property type="term" value="F:alpha-(1-&gt;3)-fucosyltransferase activity"/>
    <property type="evidence" value="ECO:0007669"/>
    <property type="project" value="TreeGrafter"/>
</dbReference>
<dbReference type="InterPro" id="IPR055270">
    <property type="entry name" value="Glyco_tran_10_C"/>
</dbReference>
<dbReference type="InterPro" id="IPR038577">
    <property type="entry name" value="GT10-like_C_sf"/>
</dbReference>
<evidence type="ECO:0000256" key="2">
    <source>
        <dbReference type="ARBA" id="ARBA00004922"/>
    </source>
</evidence>